<dbReference type="GeneID" id="81360968"/>
<name>A0A9W9EZD3_9EURO</name>
<accession>A0A9W9EZD3</accession>
<keyword evidence="1" id="KW-0560">Oxidoreductase</keyword>
<dbReference type="GO" id="GO:0004497">
    <property type="term" value="F:monooxygenase activity"/>
    <property type="evidence" value="ECO:0007669"/>
    <property type="project" value="UniProtKB-KW"/>
</dbReference>
<comment type="caution">
    <text evidence="1">The sequence shown here is derived from an EMBL/GenBank/DDBJ whole genome shotgun (WGS) entry which is preliminary data.</text>
</comment>
<evidence type="ECO:0000313" key="1">
    <source>
        <dbReference type="EMBL" id="KAJ5090814.1"/>
    </source>
</evidence>
<keyword evidence="2" id="KW-1185">Reference proteome</keyword>
<dbReference type="RefSeq" id="XP_056472795.1">
    <property type="nucleotide sequence ID" value="XM_056621989.1"/>
</dbReference>
<dbReference type="AlphaFoldDB" id="A0A9W9EZD3"/>
<dbReference type="OrthoDB" id="4358937at2759"/>
<organism evidence="1 2">
    <name type="scientific">Penicillium argentinense</name>
    <dbReference type="NCBI Taxonomy" id="1131581"/>
    <lineage>
        <taxon>Eukaryota</taxon>
        <taxon>Fungi</taxon>
        <taxon>Dikarya</taxon>
        <taxon>Ascomycota</taxon>
        <taxon>Pezizomycotina</taxon>
        <taxon>Eurotiomycetes</taxon>
        <taxon>Eurotiomycetidae</taxon>
        <taxon>Eurotiales</taxon>
        <taxon>Aspergillaceae</taxon>
        <taxon>Penicillium</taxon>
    </lineage>
</organism>
<gene>
    <name evidence="1" type="ORF">N7532_009498</name>
</gene>
<reference evidence="1" key="1">
    <citation type="submission" date="2022-11" db="EMBL/GenBank/DDBJ databases">
        <authorList>
            <person name="Petersen C."/>
        </authorList>
    </citation>
    <scope>NUCLEOTIDE SEQUENCE</scope>
    <source>
        <strain evidence="1">IBT 30761</strain>
    </source>
</reference>
<dbReference type="EMBL" id="JAPQKI010000009">
    <property type="protein sequence ID" value="KAJ5090814.1"/>
    <property type="molecule type" value="Genomic_DNA"/>
</dbReference>
<keyword evidence="1" id="KW-0503">Monooxygenase</keyword>
<protein>
    <submittedName>
        <fullName evidence="1">Baeyer-Villiger monooxygenase</fullName>
    </submittedName>
</protein>
<dbReference type="Proteomes" id="UP001149074">
    <property type="component" value="Unassembled WGS sequence"/>
</dbReference>
<evidence type="ECO:0000313" key="2">
    <source>
        <dbReference type="Proteomes" id="UP001149074"/>
    </source>
</evidence>
<reference evidence="1" key="2">
    <citation type="journal article" date="2023" name="IMA Fungus">
        <title>Comparative genomic study of the Penicillium genus elucidates a diverse pangenome and 15 lateral gene transfer events.</title>
        <authorList>
            <person name="Petersen C."/>
            <person name="Sorensen T."/>
            <person name="Nielsen M.R."/>
            <person name="Sondergaard T.E."/>
            <person name="Sorensen J.L."/>
            <person name="Fitzpatrick D.A."/>
            <person name="Frisvad J.C."/>
            <person name="Nielsen K.L."/>
        </authorList>
    </citation>
    <scope>NUCLEOTIDE SEQUENCE</scope>
    <source>
        <strain evidence="1">IBT 30761</strain>
    </source>
</reference>
<sequence length="71" mass="8189">MNGINRSLLFNVIGYEYTDLVAVTSVAERRDVETTDQKAKGSVYGSGCSSWFIDERTRRNTTMYPDWQLKF</sequence>
<proteinExistence type="predicted"/>